<dbReference type="RefSeq" id="WP_163773022.1">
    <property type="nucleotide sequence ID" value="NZ_JAAGXA010000010.1"/>
</dbReference>
<keyword evidence="4" id="KW-1185">Reference proteome</keyword>
<feature type="domain" description="SHOCT" evidence="1">
    <location>
        <begin position="153"/>
        <end position="180"/>
    </location>
</feature>
<dbReference type="Proteomes" id="UP000468687">
    <property type="component" value="Unassembled WGS sequence"/>
</dbReference>
<comment type="caution">
    <text evidence="3">The sequence shown here is derived from an EMBL/GenBank/DDBJ whole genome shotgun (WGS) entry which is preliminary data.</text>
</comment>
<feature type="domain" description="YokE-like PH" evidence="2">
    <location>
        <begin position="15"/>
        <end position="113"/>
    </location>
</feature>
<dbReference type="Pfam" id="PF09851">
    <property type="entry name" value="SHOCT"/>
    <property type="match status" value="1"/>
</dbReference>
<evidence type="ECO:0000313" key="4">
    <source>
        <dbReference type="Proteomes" id="UP000468687"/>
    </source>
</evidence>
<reference evidence="3 4" key="1">
    <citation type="journal article" date="2014" name="Int. J. Syst. Evol. Microbiol.">
        <title>Nocardioides zeae sp. nov., isolated from the stem of Zea mays.</title>
        <authorList>
            <person name="Glaeser S.P."/>
            <person name="McInroy J.A."/>
            <person name="Busse H.J."/>
            <person name="Kampfer P."/>
        </authorList>
    </citation>
    <scope>NUCLEOTIDE SEQUENCE [LARGE SCALE GENOMIC DNA]</scope>
    <source>
        <strain evidence="3 4">JCM 30728</strain>
    </source>
</reference>
<dbReference type="InterPro" id="IPR018649">
    <property type="entry name" value="SHOCT"/>
</dbReference>
<evidence type="ECO:0000259" key="1">
    <source>
        <dbReference type="Pfam" id="PF09851"/>
    </source>
</evidence>
<gene>
    <name evidence="3" type="ORF">G3T38_14395</name>
</gene>
<protein>
    <recommendedName>
        <fullName evidence="5">PH domain-containing protein</fullName>
    </recommendedName>
</protein>
<evidence type="ECO:0000259" key="2">
    <source>
        <dbReference type="Pfam" id="PF14470"/>
    </source>
</evidence>
<accession>A0A6P0HLB5</accession>
<evidence type="ECO:0008006" key="5">
    <source>
        <dbReference type="Google" id="ProtNLM"/>
    </source>
</evidence>
<name>A0A6P0HLB5_9ACTN</name>
<evidence type="ECO:0000313" key="3">
    <source>
        <dbReference type="EMBL" id="NEN79468.1"/>
    </source>
</evidence>
<organism evidence="3 4">
    <name type="scientific">Nocardioides zeae</name>
    <dbReference type="NCBI Taxonomy" id="1457234"/>
    <lineage>
        <taxon>Bacteria</taxon>
        <taxon>Bacillati</taxon>
        <taxon>Actinomycetota</taxon>
        <taxon>Actinomycetes</taxon>
        <taxon>Propionibacteriales</taxon>
        <taxon>Nocardioidaceae</taxon>
        <taxon>Nocardioides</taxon>
    </lineage>
</organism>
<proteinExistence type="predicted"/>
<sequence>MAKIDKLLEQAKAHLNPGEQVAAAVQGTYEVKILGSDSVRTGVLMATDSRIVFYAKKLGGYDLESFPFGNVSSFEQSKGMMGHSISFFASGNKVTMKWINDAAAMQQFVRVVRASMQPGAAPVRSTMPGRDVAQPVASATAAPLVSDHASIIDAIARLGDLHQAGVLSQVEFSAKKAELLARL</sequence>
<dbReference type="Pfam" id="PF14470">
    <property type="entry name" value="bPH_3"/>
    <property type="match status" value="1"/>
</dbReference>
<dbReference type="InterPro" id="IPR039519">
    <property type="entry name" value="YokE-like_PH"/>
</dbReference>
<dbReference type="AlphaFoldDB" id="A0A6P0HLB5"/>
<dbReference type="EMBL" id="JAAGXA010000010">
    <property type="protein sequence ID" value="NEN79468.1"/>
    <property type="molecule type" value="Genomic_DNA"/>
</dbReference>